<dbReference type="EMBL" id="JAYWIO010000004">
    <property type="protein sequence ID" value="KAK7270333.1"/>
    <property type="molecule type" value="Genomic_DNA"/>
</dbReference>
<dbReference type="InterPro" id="IPR001849">
    <property type="entry name" value="PH_domain"/>
</dbReference>
<dbReference type="InterPro" id="IPR002913">
    <property type="entry name" value="START_lipid-bd_dom"/>
</dbReference>
<dbReference type="InterPro" id="IPR023393">
    <property type="entry name" value="START-like_dom_sf"/>
</dbReference>
<proteinExistence type="predicted"/>
<dbReference type="Proteomes" id="UP001372338">
    <property type="component" value="Unassembled WGS sequence"/>
</dbReference>
<dbReference type="AlphaFoldDB" id="A0AAN9FEG5"/>
<reference evidence="3 4" key="1">
    <citation type="submission" date="2024-01" db="EMBL/GenBank/DDBJ databases">
        <title>The genomes of 5 underutilized Papilionoideae crops provide insights into root nodulation and disease resistanc.</title>
        <authorList>
            <person name="Yuan L."/>
        </authorList>
    </citation>
    <scope>NUCLEOTIDE SEQUENCE [LARGE SCALE GENOMIC DNA]</scope>
    <source>
        <strain evidence="3">ZHUSHIDOU_FW_LH</strain>
        <tissue evidence="3">Leaf</tissue>
    </source>
</reference>
<dbReference type="CDD" id="cd00177">
    <property type="entry name" value="START"/>
    <property type="match status" value="1"/>
</dbReference>
<dbReference type="CDD" id="cd00821">
    <property type="entry name" value="PH"/>
    <property type="match status" value="1"/>
</dbReference>
<dbReference type="PROSITE" id="PS50003">
    <property type="entry name" value="PH_DOMAIN"/>
    <property type="match status" value="1"/>
</dbReference>
<dbReference type="GO" id="GO:0008289">
    <property type="term" value="F:lipid binding"/>
    <property type="evidence" value="ECO:0007669"/>
    <property type="project" value="InterPro"/>
</dbReference>
<evidence type="ECO:0000259" key="2">
    <source>
        <dbReference type="PROSITE" id="PS50848"/>
    </source>
</evidence>
<evidence type="ECO:0000259" key="1">
    <source>
        <dbReference type="PROSITE" id="PS50003"/>
    </source>
</evidence>
<organism evidence="3 4">
    <name type="scientific">Crotalaria pallida</name>
    <name type="common">Smooth rattlebox</name>
    <name type="synonym">Crotalaria striata</name>
    <dbReference type="NCBI Taxonomy" id="3830"/>
    <lineage>
        <taxon>Eukaryota</taxon>
        <taxon>Viridiplantae</taxon>
        <taxon>Streptophyta</taxon>
        <taxon>Embryophyta</taxon>
        <taxon>Tracheophyta</taxon>
        <taxon>Spermatophyta</taxon>
        <taxon>Magnoliopsida</taxon>
        <taxon>eudicotyledons</taxon>
        <taxon>Gunneridae</taxon>
        <taxon>Pentapetalae</taxon>
        <taxon>rosids</taxon>
        <taxon>fabids</taxon>
        <taxon>Fabales</taxon>
        <taxon>Fabaceae</taxon>
        <taxon>Papilionoideae</taxon>
        <taxon>50 kb inversion clade</taxon>
        <taxon>genistoids sensu lato</taxon>
        <taxon>core genistoids</taxon>
        <taxon>Crotalarieae</taxon>
        <taxon>Crotalaria</taxon>
    </lineage>
</organism>
<dbReference type="InterPro" id="IPR045096">
    <property type="entry name" value="EDR2-like"/>
</dbReference>
<dbReference type="Gene3D" id="3.30.530.20">
    <property type="match status" value="1"/>
</dbReference>
<dbReference type="PROSITE" id="PS50848">
    <property type="entry name" value="START"/>
    <property type="match status" value="1"/>
</dbReference>
<evidence type="ECO:0008006" key="5">
    <source>
        <dbReference type="Google" id="ProtNLM"/>
    </source>
</evidence>
<keyword evidence="4" id="KW-1185">Reference proteome</keyword>
<dbReference type="PANTHER" id="PTHR12136">
    <property type="entry name" value="ENHANCED DISEASE RESISTANCE-RELATED"/>
    <property type="match status" value="1"/>
</dbReference>
<dbReference type="Pfam" id="PF01852">
    <property type="entry name" value="START"/>
    <property type="match status" value="1"/>
</dbReference>
<evidence type="ECO:0000313" key="3">
    <source>
        <dbReference type="EMBL" id="KAK7270333.1"/>
    </source>
</evidence>
<feature type="domain" description="PH" evidence="1">
    <location>
        <begin position="1"/>
        <end position="81"/>
    </location>
</feature>
<evidence type="ECO:0000313" key="4">
    <source>
        <dbReference type="Proteomes" id="UP001372338"/>
    </source>
</evidence>
<sequence>MEGWLYLVRSTRFGQNNSRKRYFILKDNVLRSFKINPTSQIKVLFIFTVYNASNQSDMLKLGASSSEEAAKWIRSLQGAALKHWGENPAIMAVGVVDGTSEAIFHTLMSLDPSRAEWDFCIYRGNVVEHLDGHTDMIHVQLYNDWLPWGMKRRDLLLRRYWRREDDGTYVLLYHSVYHKKYPPQSGYVRASLKSGGFVITPVAKGTQSVVKHMLAIDWKYWKLHLRPSSARSITIRMLERVAALRELFRTKAGNYNSGPIVMTKEPRSVKEDYKSEVSTESSRIEDLIEMKDEVVNEPSGRTSLMGLNDSDEFFDVPDSTDYNHFENEWHSDLPSEQMWDAQAVPRISAAGLVKKLHDLKVQKKGGYMDLLDVSREESESWCYGATLQKDPSCTLLCSWAASDPSLFLIRGETYLQDQHKMPSNPMYSIALYYMMTSPLEDNPLLQSFVDGDDAYRNSRFKLIPYISKGSWIVKQSVGKKACLVGQALEILYFRGKNYLELDINVGSSTVARGVANLVLGYLNNLVVEMAFLIQGNTQDELPEVLIGTCRLNHMDASKSFVAKP</sequence>
<comment type="caution">
    <text evidence="3">The sequence shown here is derived from an EMBL/GenBank/DDBJ whole genome shotgun (WGS) entry which is preliminary data.</text>
</comment>
<dbReference type="SUPFAM" id="SSF50729">
    <property type="entry name" value="PH domain-like"/>
    <property type="match status" value="1"/>
</dbReference>
<dbReference type="SMART" id="SM00234">
    <property type="entry name" value="START"/>
    <property type="match status" value="1"/>
</dbReference>
<gene>
    <name evidence="3" type="ORF">RIF29_23400</name>
</gene>
<protein>
    <recommendedName>
        <fullName evidence="5">PH domain-containing protein</fullName>
    </recommendedName>
</protein>
<feature type="domain" description="START" evidence="2">
    <location>
        <begin position="72"/>
        <end position="233"/>
    </location>
</feature>
<dbReference type="Pfam" id="PF07059">
    <property type="entry name" value="EDR2_C"/>
    <property type="match status" value="1"/>
</dbReference>
<dbReference type="SUPFAM" id="SSF55961">
    <property type="entry name" value="Bet v1-like"/>
    <property type="match status" value="1"/>
</dbReference>
<name>A0AAN9FEG5_CROPI</name>
<accession>A0AAN9FEG5</accession>
<dbReference type="PANTHER" id="PTHR12136:SF103">
    <property type="entry name" value="PROTEIN ENHANCED DISEASE RESISTANCE 2-LIKE"/>
    <property type="match status" value="1"/>
</dbReference>
<dbReference type="InterPro" id="IPR009769">
    <property type="entry name" value="EDR2_C"/>
</dbReference>